<keyword evidence="4" id="KW-1185">Reference proteome</keyword>
<dbReference type="PROSITE" id="PS50033">
    <property type="entry name" value="UBX"/>
    <property type="match status" value="1"/>
</dbReference>
<feature type="region of interest" description="Disordered" evidence="1">
    <location>
        <begin position="250"/>
        <end position="296"/>
    </location>
</feature>
<feature type="compositionally biased region" description="Basic and acidic residues" evidence="1">
    <location>
        <begin position="228"/>
        <end position="238"/>
    </location>
</feature>
<feature type="region of interest" description="Disordered" evidence="1">
    <location>
        <begin position="182"/>
        <end position="238"/>
    </location>
</feature>
<feature type="compositionally biased region" description="Gly residues" evidence="1">
    <location>
        <begin position="506"/>
        <end position="524"/>
    </location>
</feature>
<dbReference type="Proteomes" id="UP001456524">
    <property type="component" value="Unassembled WGS sequence"/>
</dbReference>
<dbReference type="EMBL" id="JBBWUH010000010">
    <property type="protein sequence ID" value="KAK8156033.1"/>
    <property type="molecule type" value="Genomic_DNA"/>
</dbReference>
<feature type="compositionally biased region" description="Gly residues" evidence="1">
    <location>
        <begin position="537"/>
        <end position="552"/>
    </location>
</feature>
<comment type="caution">
    <text evidence="3">The sequence shown here is derived from an EMBL/GenBank/DDBJ whole genome shotgun (WGS) entry which is preliminary data.</text>
</comment>
<feature type="region of interest" description="Disordered" evidence="1">
    <location>
        <begin position="114"/>
        <end position="170"/>
    </location>
</feature>
<evidence type="ECO:0000313" key="4">
    <source>
        <dbReference type="Proteomes" id="UP001456524"/>
    </source>
</evidence>
<feature type="compositionally biased region" description="Basic and acidic residues" evidence="1">
    <location>
        <begin position="250"/>
        <end position="267"/>
    </location>
</feature>
<feature type="compositionally biased region" description="Polar residues" evidence="1">
    <location>
        <begin position="155"/>
        <end position="170"/>
    </location>
</feature>
<evidence type="ECO:0000259" key="2">
    <source>
        <dbReference type="PROSITE" id="PS50033"/>
    </source>
</evidence>
<dbReference type="PANTHER" id="PTHR46424:SF1">
    <property type="entry name" value="UBX DOMAIN-CONTAINING PROTEIN 4"/>
    <property type="match status" value="1"/>
</dbReference>
<evidence type="ECO:0000313" key="3">
    <source>
        <dbReference type="EMBL" id="KAK8156033.1"/>
    </source>
</evidence>
<feature type="region of interest" description="Disordered" evidence="1">
    <location>
        <begin position="446"/>
        <end position="595"/>
    </location>
</feature>
<dbReference type="SUPFAM" id="SSF54236">
    <property type="entry name" value="Ubiquitin-like"/>
    <property type="match status" value="1"/>
</dbReference>
<dbReference type="Gene3D" id="3.10.20.90">
    <property type="entry name" value="Phosphatidylinositol 3-kinase Catalytic Subunit, Chain A, domain 1"/>
    <property type="match status" value="1"/>
</dbReference>
<name>A0ABR1XIT2_9PEZI</name>
<accession>A0ABR1XIT2</accession>
<dbReference type="InterPro" id="IPR001012">
    <property type="entry name" value="UBX_dom"/>
</dbReference>
<protein>
    <recommendedName>
        <fullName evidence="2">UBX domain-containing protein</fullName>
    </recommendedName>
</protein>
<reference evidence="3 4" key="1">
    <citation type="journal article" date="2022" name="G3 (Bethesda)">
        <title>Enemy or ally: a genomic approach to elucidate the lifestyle of Phyllosticta citrichinaensis.</title>
        <authorList>
            <person name="Buijs V.A."/>
            <person name="Groenewald J.Z."/>
            <person name="Haridas S."/>
            <person name="LaButti K.M."/>
            <person name="Lipzen A."/>
            <person name="Martin F.M."/>
            <person name="Barry K."/>
            <person name="Grigoriev I.V."/>
            <person name="Crous P.W."/>
            <person name="Seidl M.F."/>
        </authorList>
    </citation>
    <scope>NUCLEOTIDE SEQUENCE [LARGE SCALE GENOMIC DNA]</scope>
    <source>
        <strain evidence="3 4">CBS 129764</strain>
    </source>
</reference>
<feature type="compositionally biased region" description="Low complexity" evidence="1">
    <location>
        <begin position="479"/>
        <end position="505"/>
    </location>
</feature>
<feature type="compositionally biased region" description="Low complexity" evidence="1">
    <location>
        <begin position="525"/>
        <end position="536"/>
    </location>
</feature>
<feature type="compositionally biased region" description="Low complexity" evidence="1">
    <location>
        <begin position="449"/>
        <end position="461"/>
    </location>
</feature>
<feature type="compositionally biased region" description="Low complexity" evidence="1">
    <location>
        <begin position="212"/>
        <end position="227"/>
    </location>
</feature>
<feature type="compositionally biased region" description="Basic and acidic residues" evidence="1">
    <location>
        <begin position="182"/>
        <end position="207"/>
    </location>
</feature>
<proteinExistence type="predicted"/>
<feature type="domain" description="UBX" evidence="2">
    <location>
        <begin position="294"/>
        <end position="381"/>
    </location>
</feature>
<evidence type="ECO:0000256" key="1">
    <source>
        <dbReference type="SAM" id="MobiDB-lite"/>
    </source>
</evidence>
<dbReference type="SMART" id="SM00166">
    <property type="entry name" value="UBX"/>
    <property type="match status" value="1"/>
</dbReference>
<dbReference type="PANTHER" id="PTHR46424">
    <property type="entry name" value="UBX DOMAIN-CONTAINING PROTEIN 4"/>
    <property type="match status" value="1"/>
</dbReference>
<organism evidence="3 4">
    <name type="scientific">Phyllosticta citrichinensis</name>
    <dbReference type="NCBI Taxonomy" id="1130410"/>
    <lineage>
        <taxon>Eukaryota</taxon>
        <taxon>Fungi</taxon>
        <taxon>Dikarya</taxon>
        <taxon>Ascomycota</taxon>
        <taxon>Pezizomycotina</taxon>
        <taxon>Dothideomycetes</taxon>
        <taxon>Dothideomycetes incertae sedis</taxon>
        <taxon>Botryosphaeriales</taxon>
        <taxon>Phyllostictaceae</taxon>
        <taxon>Phyllosticta</taxon>
    </lineage>
</organism>
<sequence length="595" mass="61538">MFHQGDLQSGISLALQQSKSVACFVTDDLDESRLWQDEWLRDERIAELLASKSVNLRLGAGSVEAGFLAAFFPIHKTPALVVVYNGQLRLSLFAGVEKENFVAQVAAVLENGGAPQVGQSTPGELQSDPPQEEARESIAASAPTQTTSPPPSTQYTESAPSPAESNSTLTSLLPDRAARLEAERRRAAEAEAAARREKAAGKRRAIEEETSQAKQQQSSSKMSYAAQEKLRKQARKSELQRILDRVEADKRERREQAEMRRRLREAESSGSPHPEMSDESTTTTTTTTSRGPASKSGTVCLRIRLLDGSQLRDYFSPTATLAADVRPRVDAAISSSPSSRAPPYTFKLLLAPQHPNRHLSASDETSPLHELDDIAPSATLVLVPVRNAAAASAYSGAGGGYIGSVYVALVAVYNLLTSFIGTFFAPFARGGGGGAAAGARPAAGEHADSAAAASSSGRDSSTGQRGAAAVDAARSRGNSSSPAAAAVSSSWSAKHMSAGGHASPSSGGGGGSGGGNESGGGGLDGQADAAAGSSASGAGGSGGGGGAGGGGLRFRTMRDRMGEDDDERRNEYYNGNSLGFEGDDKGHQGGDGGEQ</sequence>
<dbReference type="Pfam" id="PF23187">
    <property type="entry name" value="UBX7_N"/>
    <property type="match status" value="1"/>
</dbReference>
<dbReference type="InterPro" id="IPR029071">
    <property type="entry name" value="Ubiquitin-like_domsf"/>
</dbReference>
<gene>
    <name evidence="3" type="ORF">IWX90DRAFT_489951</name>
</gene>
<dbReference type="Pfam" id="PF00789">
    <property type="entry name" value="UBX"/>
    <property type="match status" value="1"/>
</dbReference>
<feature type="compositionally biased region" description="Basic and acidic residues" evidence="1">
    <location>
        <begin position="556"/>
        <end position="571"/>
    </location>
</feature>